<dbReference type="Gene3D" id="3.40.50.1820">
    <property type="entry name" value="alpha/beta hydrolase"/>
    <property type="match status" value="1"/>
</dbReference>
<dbReference type="GO" id="GO:0016787">
    <property type="term" value="F:hydrolase activity"/>
    <property type="evidence" value="ECO:0007669"/>
    <property type="project" value="UniProtKB-KW"/>
</dbReference>
<dbReference type="KEGG" id="lsx:H8B22_03475"/>
<reference evidence="1 2" key="1">
    <citation type="submission" date="2020-08" db="EMBL/GenBank/DDBJ databases">
        <title>Lysobacter sp. II4 sp. nov., isolated from soil.</title>
        <authorList>
            <person name="Woo C.Y."/>
            <person name="Kim J."/>
        </authorList>
    </citation>
    <scope>NUCLEOTIDE SEQUENCE [LARGE SCALE GENOMIC DNA]</scope>
    <source>
        <strain evidence="1 2">II4</strain>
    </source>
</reference>
<dbReference type="PANTHER" id="PTHR37946">
    <property type="entry name" value="SLL1969 PROTEIN"/>
    <property type="match status" value="1"/>
</dbReference>
<gene>
    <name evidence="1" type="ORF">H8B22_03475</name>
</gene>
<organism evidence="1 2">
    <name type="scientific">Agrilutibacter terrestris</name>
    <dbReference type="NCBI Taxonomy" id="2865112"/>
    <lineage>
        <taxon>Bacteria</taxon>
        <taxon>Pseudomonadati</taxon>
        <taxon>Pseudomonadota</taxon>
        <taxon>Gammaproteobacteria</taxon>
        <taxon>Lysobacterales</taxon>
        <taxon>Lysobacteraceae</taxon>
        <taxon>Agrilutibacter</taxon>
    </lineage>
</organism>
<sequence>MSQRVILVHGIWMPGPVMAWLGARLREAGFDCTTFSYHGVTRGPQEAVARLGDLLARDSAHILAHSLGGLVAMQALHDHPALAVERVVCLGSPLHGSRAVHGMRQRPWAAALLGQAAPLLERGFEQWSGRAQVGSIAGSVPHGLGHVFGDFADAHDGSVAVAETRLPGLADHAVIRASHSGMLFSTEAARLAIRFFRAGHFAGDADATP</sequence>
<keyword evidence="1" id="KW-0378">Hydrolase</keyword>
<dbReference type="PANTHER" id="PTHR37946:SF1">
    <property type="entry name" value="SLL1969 PROTEIN"/>
    <property type="match status" value="1"/>
</dbReference>
<accession>A0A7H0FZ30</accession>
<name>A0A7H0FZ30_9GAMM</name>
<evidence type="ECO:0000313" key="1">
    <source>
        <dbReference type="EMBL" id="QNP41296.1"/>
    </source>
</evidence>
<dbReference type="RefSeq" id="WP_187712732.1">
    <property type="nucleotide sequence ID" value="NZ_CP060820.1"/>
</dbReference>
<protein>
    <submittedName>
        <fullName evidence="1">Alpha/beta hydrolase</fullName>
    </submittedName>
</protein>
<dbReference type="EMBL" id="CP060820">
    <property type="protein sequence ID" value="QNP41296.1"/>
    <property type="molecule type" value="Genomic_DNA"/>
</dbReference>
<dbReference type="Proteomes" id="UP000516018">
    <property type="component" value="Chromosome"/>
</dbReference>
<keyword evidence="2" id="KW-1185">Reference proteome</keyword>
<dbReference type="SUPFAM" id="SSF53474">
    <property type="entry name" value="alpha/beta-Hydrolases"/>
    <property type="match status" value="1"/>
</dbReference>
<proteinExistence type="predicted"/>
<dbReference type="AlphaFoldDB" id="A0A7H0FZ30"/>
<dbReference type="InterPro" id="IPR029058">
    <property type="entry name" value="AB_hydrolase_fold"/>
</dbReference>
<evidence type="ECO:0000313" key="2">
    <source>
        <dbReference type="Proteomes" id="UP000516018"/>
    </source>
</evidence>